<dbReference type="InterPro" id="IPR035959">
    <property type="entry name" value="RutC-like_sf"/>
</dbReference>
<dbReference type="GO" id="GO:0008652">
    <property type="term" value="P:amino acid biosynthetic process"/>
    <property type="evidence" value="ECO:0007669"/>
    <property type="project" value="UniProtKB-UniRule"/>
</dbReference>
<reference evidence="4 5" key="1">
    <citation type="submission" date="2016-11" db="EMBL/GenBank/DDBJ databases">
        <authorList>
            <person name="Jaros S."/>
            <person name="Januszkiewicz K."/>
            <person name="Wedrychowicz H."/>
        </authorList>
    </citation>
    <scope>NUCLEOTIDE SEQUENCE [LARGE SCALE GENOMIC DNA]</scope>
    <source>
        <strain evidence="4 5">DSM 10502</strain>
    </source>
</reference>
<organism evidence="4 5">
    <name type="scientific">Schwartzia succinivorans DSM 10502</name>
    <dbReference type="NCBI Taxonomy" id="1123243"/>
    <lineage>
        <taxon>Bacteria</taxon>
        <taxon>Bacillati</taxon>
        <taxon>Bacillota</taxon>
        <taxon>Negativicutes</taxon>
        <taxon>Selenomonadales</taxon>
        <taxon>Selenomonadaceae</taxon>
        <taxon>Schwartzia</taxon>
    </lineage>
</organism>
<dbReference type="GO" id="GO:0004106">
    <property type="term" value="F:chorismate mutase activity"/>
    <property type="evidence" value="ECO:0007669"/>
    <property type="project" value="UniProtKB-UniRule"/>
</dbReference>
<dbReference type="InterPro" id="IPR008243">
    <property type="entry name" value="Chorismate_mutase_AroH"/>
</dbReference>
<dbReference type="Gene3D" id="3.30.1330.40">
    <property type="entry name" value="RutC-like"/>
    <property type="match status" value="1"/>
</dbReference>
<evidence type="ECO:0000313" key="5">
    <source>
        <dbReference type="Proteomes" id="UP000184404"/>
    </source>
</evidence>
<sequence>MRGIRGAITIKNDTEAEIFAAVRWMVTEMCRHNGVKPDDIGACILSATEDITAAYPATGARQIPGFDWVPLFDTRQVAVEGGIPLCIRALLLVDTDKAPNEIRHVYLNEAANLRPDWMKRK</sequence>
<gene>
    <name evidence="4" type="ORF">SAMN02745190_01336</name>
</gene>
<evidence type="ECO:0000313" key="4">
    <source>
        <dbReference type="EMBL" id="SHE84164.1"/>
    </source>
</evidence>
<dbReference type="UniPathway" id="UPA00120">
    <property type="reaction ID" value="UER00203"/>
</dbReference>
<dbReference type="RefSeq" id="WP_072935390.1">
    <property type="nucleotide sequence ID" value="NZ_FQUG01000004.1"/>
</dbReference>
<dbReference type="Pfam" id="PF07736">
    <property type="entry name" value="CM_1"/>
    <property type="match status" value="1"/>
</dbReference>
<dbReference type="PANTHER" id="PTHR21164:SF0">
    <property type="entry name" value="CHORISMATE MUTASE AROH"/>
    <property type="match status" value="1"/>
</dbReference>
<dbReference type="EC" id="5.4.99.5" evidence="1 3"/>
<comment type="catalytic activity">
    <reaction evidence="3">
        <text>chorismate = prephenate</text>
        <dbReference type="Rhea" id="RHEA:13897"/>
        <dbReference type="ChEBI" id="CHEBI:29748"/>
        <dbReference type="ChEBI" id="CHEBI:29934"/>
        <dbReference type="EC" id="5.4.99.5"/>
    </reaction>
</comment>
<dbReference type="SUPFAM" id="SSF55298">
    <property type="entry name" value="YjgF-like"/>
    <property type="match status" value="1"/>
</dbReference>
<dbReference type="NCBIfam" id="TIGR01796">
    <property type="entry name" value="CM_mono_aroH"/>
    <property type="match status" value="1"/>
</dbReference>
<keyword evidence="2 3" id="KW-0028">Amino-acid biosynthesis</keyword>
<dbReference type="Proteomes" id="UP000184404">
    <property type="component" value="Unassembled WGS sequence"/>
</dbReference>
<keyword evidence="3" id="KW-0413">Isomerase</keyword>
<feature type="binding site" evidence="2">
    <location>
        <position position="88"/>
    </location>
    <ligand>
        <name>prephenate</name>
        <dbReference type="ChEBI" id="CHEBI:29934"/>
    </ligand>
</feature>
<evidence type="ECO:0000256" key="2">
    <source>
        <dbReference type="PIRSR" id="PIRSR005965-1"/>
    </source>
</evidence>
<protein>
    <recommendedName>
        <fullName evidence="1 3">chorismate mutase</fullName>
        <ecNumber evidence="1 3">5.4.99.5</ecNumber>
    </recommendedName>
</protein>
<feature type="binding site" evidence="2">
    <location>
        <position position="106"/>
    </location>
    <ligand>
        <name>prephenate</name>
        <dbReference type="ChEBI" id="CHEBI:29934"/>
    </ligand>
</feature>
<evidence type="ECO:0000256" key="1">
    <source>
        <dbReference type="NCBIfam" id="TIGR01796"/>
    </source>
</evidence>
<dbReference type="STRING" id="1123243.SAMN02745190_01336"/>
<dbReference type="AlphaFoldDB" id="A0A1M4WSH2"/>
<dbReference type="OrthoDB" id="9802232at2"/>
<dbReference type="PIRSF" id="PIRSF005965">
    <property type="entry name" value="Chor_mut_AroH"/>
    <property type="match status" value="1"/>
</dbReference>
<dbReference type="PROSITE" id="PS51167">
    <property type="entry name" value="CHORISMATE_MUT_1"/>
    <property type="match status" value="1"/>
</dbReference>
<proteinExistence type="predicted"/>
<dbReference type="CDD" id="cd02185">
    <property type="entry name" value="AroH"/>
    <property type="match status" value="1"/>
</dbReference>
<dbReference type="EMBL" id="FQUG01000004">
    <property type="protein sequence ID" value="SHE84164.1"/>
    <property type="molecule type" value="Genomic_DNA"/>
</dbReference>
<evidence type="ECO:0000256" key="3">
    <source>
        <dbReference type="PROSITE-ProRule" id="PRU00514"/>
    </source>
</evidence>
<keyword evidence="2 3" id="KW-0057">Aromatic amino acid biosynthesis</keyword>
<feature type="binding site" evidence="2">
    <location>
        <position position="5"/>
    </location>
    <ligand>
        <name>prephenate</name>
        <dbReference type="ChEBI" id="CHEBI:29934"/>
    </ligand>
</feature>
<accession>A0A1M4WSH2</accession>
<dbReference type="GO" id="GO:0009073">
    <property type="term" value="P:aromatic amino acid family biosynthetic process"/>
    <property type="evidence" value="ECO:0007669"/>
    <property type="project" value="UniProtKB-UniRule"/>
</dbReference>
<dbReference type="GO" id="GO:0046417">
    <property type="term" value="P:chorismate metabolic process"/>
    <property type="evidence" value="ECO:0007669"/>
    <property type="project" value="TreeGrafter"/>
</dbReference>
<name>A0A1M4WSH2_9FIRM</name>
<dbReference type="PANTHER" id="PTHR21164">
    <property type="entry name" value="CHORISMATE MUTASE"/>
    <property type="match status" value="1"/>
</dbReference>
<keyword evidence="5" id="KW-1185">Reference proteome</keyword>